<dbReference type="InterPro" id="IPR008269">
    <property type="entry name" value="Lon_proteolytic"/>
</dbReference>
<dbReference type="SUPFAM" id="SSF54211">
    <property type="entry name" value="Ribosomal protein S5 domain 2-like"/>
    <property type="match status" value="1"/>
</dbReference>
<dbReference type="InterPro" id="IPR014721">
    <property type="entry name" value="Ribsml_uS5_D2-typ_fold_subgr"/>
</dbReference>
<feature type="active site" evidence="2">
    <location>
        <position position="652"/>
    </location>
</feature>
<dbReference type="PRINTS" id="PR00830">
    <property type="entry name" value="ENDOLAPTASE"/>
</dbReference>
<dbReference type="GO" id="GO:0005524">
    <property type="term" value="F:ATP binding"/>
    <property type="evidence" value="ECO:0007669"/>
    <property type="project" value="InterPro"/>
</dbReference>
<dbReference type="EC" id="3.4.21.53" evidence="2"/>
<dbReference type="InterPro" id="IPR027065">
    <property type="entry name" value="Lon_Prtase"/>
</dbReference>
<dbReference type="Gene3D" id="3.30.230.10">
    <property type="match status" value="1"/>
</dbReference>
<dbReference type="AlphaFoldDB" id="A0A1L6FAD7"/>
<keyword evidence="1 2" id="KW-0645">Protease</keyword>
<dbReference type="Pfam" id="PF05362">
    <property type="entry name" value="Lon_C"/>
    <property type="match status" value="1"/>
</dbReference>
<dbReference type="InterPro" id="IPR041699">
    <property type="entry name" value="AAA_32"/>
</dbReference>
<keyword evidence="2" id="KW-0720">Serine protease</keyword>
<feature type="domain" description="Lon proteolytic" evidence="4">
    <location>
        <begin position="562"/>
        <end position="757"/>
    </location>
</feature>
<accession>A0A1L6FAD7</accession>
<dbReference type="GO" id="GO:0004176">
    <property type="term" value="F:ATP-dependent peptidase activity"/>
    <property type="evidence" value="ECO:0007669"/>
    <property type="project" value="UniProtKB-UniRule"/>
</dbReference>
<evidence type="ECO:0000256" key="1">
    <source>
        <dbReference type="ARBA" id="ARBA00022670"/>
    </source>
</evidence>
<sequence>MPALPSERLHTACDPSTFGVASTAELSDTDTSQLHPRAVEAVRLALDIRDGGYNLFVLGEAGSGRHALISHLLAAERGHGPAAADWCYVWNFSHPSRPSILRLPCGRGAGFRDHMQRFVEELIPAIGAVFESDDYRARIGALQEEAKQREEEALRALGDEARRLGVALLRTPHGFAFMPMKGEDDTLSKEEFDQLPEARQQELGEHIKVLRDRMQQLMSEFPRWRRELQKQVREAGQDALGTTVGHMIDELKARHADLPAVLEHLDAVHRDVIASGESLRAAPHADEDSEGVTYSGTISVQRYQVNLLVENPATGARPLVYEDHPTLQNLVGRIDHVVHMGTLVSNFTLIRAGALHRANGGFLVLDALKLLSQPYAWEGLKRALMADKVRIESLAELVGVTGTVQLEPEPVPLELKIVLVGERMLYYLLSQLDPEFPALFKINADLDSEIERTAESSARYARLIATLARRQGLRPLSAAALARLIEHAARLAGDAERLSTRIRPLDDRMHEAAHFAAAAGSALIEREHVEAALEAHHRRNERIGRQYLDAILRGQMLVDTSGSHIGQVNGLAVVQLGESSFAHPVRITATVRVGEGEIVDIEREVHLAGPIHSKGVLILSSFLAARFGWMMPLSLKASLVFEQSYGGVEGDSASLAELAALLSALARTPLRQSIAVTGSVNQYGAVQPVGGINEKIEGFFALCTARGLDGAQGVLIPRANVCNLMLHADVVEAVRAGQFHVWAVADIDEALELLTGLPAGAPGEDGTMAEGSVGQRALSGLQKLARMRREAGRRAGGASGAARREGEARAPEDSPENSAGKDPAG</sequence>
<dbReference type="Proteomes" id="UP000185739">
    <property type="component" value="Chromosome"/>
</dbReference>
<dbReference type="Gene3D" id="1.10.8.60">
    <property type="match status" value="1"/>
</dbReference>
<protein>
    <recommendedName>
        <fullName evidence="2">endopeptidase La</fullName>
        <ecNumber evidence="2">3.4.21.53</ecNumber>
    </recommendedName>
</protein>
<dbReference type="GO" id="GO:0030163">
    <property type="term" value="P:protein catabolic process"/>
    <property type="evidence" value="ECO:0007669"/>
    <property type="project" value="InterPro"/>
</dbReference>
<dbReference type="InterPro" id="IPR020568">
    <property type="entry name" value="Ribosomal_Su5_D2-typ_SF"/>
</dbReference>
<name>A0A1L6FAD7_9RHOO</name>
<evidence type="ECO:0000313" key="5">
    <source>
        <dbReference type="EMBL" id="APR03875.1"/>
    </source>
</evidence>
<dbReference type="InterPro" id="IPR046844">
    <property type="entry name" value="Lon-like_helical"/>
</dbReference>
<dbReference type="Pfam" id="PF20436">
    <property type="entry name" value="LonB_AAA-LID"/>
    <property type="match status" value="1"/>
</dbReference>
<dbReference type="Gene3D" id="3.40.50.300">
    <property type="entry name" value="P-loop containing nucleotide triphosphate hydrolases"/>
    <property type="match status" value="2"/>
</dbReference>
<dbReference type="InterPro" id="IPR027417">
    <property type="entry name" value="P-loop_NTPase"/>
</dbReference>
<keyword evidence="6" id="KW-1185">Reference proteome</keyword>
<keyword evidence="2 5" id="KW-0378">Hydrolase</keyword>
<dbReference type="InterPro" id="IPR046843">
    <property type="entry name" value="LonB_AAA-LID"/>
</dbReference>
<dbReference type="SUPFAM" id="SSF52540">
    <property type="entry name" value="P-loop containing nucleoside triphosphate hydrolases"/>
    <property type="match status" value="1"/>
</dbReference>
<evidence type="ECO:0000256" key="2">
    <source>
        <dbReference type="PROSITE-ProRule" id="PRU01122"/>
    </source>
</evidence>
<dbReference type="EMBL" id="CP018839">
    <property type="protein sequence ID" value="APR03875.1"/>
    <property type="molecule type" value="Genomic_DNA"/>
</dbReference>
<dbReference type="KEGG" id="tcl:Tchl_1014"/>
<feature type="region of interest" description="Disordered" evidence="3">
    <location>
        <begin position="785"/>
        <end position="825"/>
    </location>
</feature>
<dbReference type="GO" id="GO:0004252">
    <property type="term" value="F:serine-type endopeptidase activity"/>
    <property type="evidence" value="ECO:0007669"/>
    <property type="project" value="UniProtKB-UniRule"/>
</dbReference>
<comment type="similarity">
    <text evidence="2">Belongs to the peptidase S16 family.</text>
</comment>
<evidence type="ECO:0000259" key="4">
    <source>
        <dbReference type="PROSITE" id="PS51786"/>
    </source>
</evidence>
<evidence type="ECO:0000256" key="3">
    <source>
        <dbReference type="SAM" id="MobiDB-lite"/>
    </source>
</evidence>
<organism evidence="5 6">
    <name type="scientific">Thauera chlorobenzoica</name>
    <dbReference type="NCBI Taxonomy" id="96773"/>
    <lineage>
        <taxon>Bacteria</taxon>
        <taxon>Pseudomonadati</taxon>
        <taxon>Pseudomonadota</taxon>
        <taxon>Betaproteobacteria</taxon>
        <taxon>Rhodocyclales</taxon>
        <taxon>Zoogloeaceae</taxon>
        <taxon>Thauera</taxon>
    </lineage>
</organism>
<dbReference type="Pfam" id="PF13654">
    <property type="entry name" value="AAA_32"/>
    <property type="match status" value="1"/>
</dbReference>
<comment type="catalytic activity">
    <reaction evidence="2">
        <text>Hydrolysis of proteins in presence of ATP.</text>
        <dbReference type="EC" id="3.4.21.53"/>
    </reaction>
</comment>
<reference evidence="5 6" key="1">
    <citation type="submission" date="2016-12" db="EMBL/GenBank/DDBJ databases">
        <title>Complete genome sequence of Thauera chlorobenzoica, a Betaproteobacterium degrading haloaromatics anaerobically to CO2 and halides.</title>
        <authorList>
            <person name="Goris T."/>
            <person name="Mergelsberg M."/>
            <person name="Boll M."/>
        </authorList>
    </citation>
    <scope>NUCLEOTIDE SEQUENCE [LARGE SCALE GENOMIC DNA]</scope>
    <source>
        <strain evidence="5 6">3CB1</strain>
    </source>
</reference>
<dbReference type="PROSITE" id="PS51786">
    <property type="entry name" value="LON_PROTEOLYTIC"/>
    <property type="match status" value="1"/>
</dbReference>
<feature type="compositionally biased region" description="Basic and acidic residues" evidence="3">
    <location>
        <begin position="802"/>
        <end position="812"/>
    </location>
</feature>
<gene>
    <name evidence="5" type="ORF">Tchl_1014</name>
</gene>
<proteinExistence type="inferred from homology"/>
<evidence type="ECO:0000313" key="6">
    <source>
        <dbReference type="Proteomes" id="UP000185739"/>
    </source>
</evidence>
<dbReference type="Pfam" id="PF20437">
    <property type="entry name" value="LonC_helical"/>
    <property type="match status" value="1"/>
</dbReference>
<feature type="active site" evidence="2">
    <location>
        <position position="695"/>
    </location>
</feature>
<dbReference type="PANTHER" id="PTHR10046">
    <property type="entry name" value="ATP DEPENDENT LON PROTEASE FAMILY MEMBER"/>
    <property type="match status" value="1"/>
</dbReference>
<dbReference type="GO" id="GO:0006508">
    <property type="term" value="P:proteolysis"/>
    <property type="evidence" value="ECO:0007669"/>
    <property type="project" value="UniProtKB-KW"/>
</dbReference>